<feature type="non-terminal residue" evidence="2">
    <location>
        <position position="576"/>
    </location>
</feature>
<evidence type="ECO:0000313" key="3">
    <source>
        <dbReference type="Proteomes" id="UP001202052"/>
    </source>
</evidence>
<organism evidence="2 3">
    <name type="scientific">Streptomyces lavenduligriseus</name>
    <dbReference type="NCBI Taxonomy" id="67315"/>
    <lineage>
        <taxon>Bacteria</taxon>
        <taxon>Bacillati</taxon>
        <taxon>Actinomycetota</taxon>
        <taxon>Actinomycetes</taxon>
        <taxon>Kitasatosporales</taxon>
        <taxon>Streptomycetaceae</taxon>
        <taxon>Streptomyces</taxon>
    </lineage>
</organism>
<dbReference type="Proteomes" id="UP001202052">
    <property type="component" value="Unassembled WGS sequence"/>
</dbReference>
<evidence type="ECO:0000313" key="2">
    <source>
        <dbReference type="EMBL" id="MCL3999127.1"/>
    </source>
</evidence>
<accession>A0ABT0P7Y6</accession>
<sequence>QGVAVTATLPATVKETACDPKPDSSNGGVLTWNLTGGTTQHFTLTADVTPGQKDPDARVRIVVHPSAGADAAGEAVVKAIASGGGVTVAALRAAPSTVEGGSTPQSVLLSWDVAGLGEGSLEGATVTAKLPAGFKQTGSSPAPDSTQGGTLTWKLTGKQDARHFEVRCDVTLAAGGSASVPVEAVAKGGQTASDSVTVTADKPVVSVGAVSVSGTAVAPGSVQAGAKTSNVVFSWDVDQTGGLKGTTVTAQLPAQAKVVSFKPDGGTPSGQTITWTLTGTETKQHFSVTTDITAGEHDDKAEAAITAKPTSGTNATATITLPVDRKVVPVGAVSVSGTAVTPASVPAGAKTQSVVFSWDVDQTGGLKGTTVTAQLPAQAKVVSFKPDGGTPSGQTITWTLTGTETKQHFSVTTDITAGEHDDKAEAAITAKPTSGTNATATITLPVDPKTDPSHIPVLAIPTWKVFPAQAGRGSHVAFAFKIMNQGQGVAKEVKAAVTLPKGLTPAGEYKDAPGVWDAAKRTVTSAQGGTLKAGAYWWITVVAQVDSDAPAGDLEARISVTATGAGSVTSPARVTV</sequence>
<gene>
    <name evidence="2" type="ORF">M4438_37530</name>
</gene>
<proteinExistence type="predicted"/>
<comment type="caution">
    <text evidence="2">The sequence shown here is derived from an EMBL/GenBank/DDBJ whole genome shotgun (WGS) entry which is preliminary data.</text>
</comment>
<keyword evidence="3" id="KW-1185">Reference proteome</keyword>
<dbReference type="RefSeq" id="WP_249493648.1">
    <property type="nucleotide sequence ID" value="NZ_JAMCCK010000155.1"/>
</dbReference>
<name>A0ABT0P7Y6_9ACTN</name>
<feature type="domain" description="DUF11" evidence="1">
    <location>
        <begin position="469"/>
        <end position="563"/>
    </location>
</feature>
<dbReference type="Pfam" id="PF01345">
    <property type="entry name" value="DUF11"/>
    <property type="match status" value="1"/>
</dbReference>
<feature type="non-terminal residue" evidence="2">
    <location>
        <position position="1"/>
    </location>
</feature>
<dbReference type="EMBL" id="JAMCCK010000155">
    <property type="protein sequence ID" value="MCL3999127.1"/>
    <property type="molecule type" value="Genomic_DNA"/>
</dbReference>
<protein>
    <recommendedName>
        <fullName evidence="1">DUF11 domain-containing protein</fullName>
    </recommendedName>
</protein>
<evidence type="ECO:0000259" key="1">
    <source>
        <dbReference type="Pfam" id="PF01345"/>
    </source>
</evidence>
<dbReference type="InterPro" id="IPR001434">
    <property type="entry name" value="OmcB-like_DUF11"/>
</dbReference>
<reference evidence="2 3" key="1">
    <citation type="submission" date="2022-05" db="EMBL/GenBank/DDBJ databases">
        <title>Genome Resource of Streptomyces lavenduligriseus GA1-1, a Strain with Broad-Spectrum Antifungal Activity against Phytopathogenic Fungi.</title>
        <authorList>
            <person name="Qi D."/>
        </authorList>
    </citation>
    <scope>NUCLEOTIDE SEQUENCE [LARGE SCALE GENOMIC DNA]</scope>
    <source>
        <strain evidence="2 3">GA1-1</strain>
    </source>
</reference>